<evidence type="ECO:0000313" key="1">
    <source>
        <dbReference type="EMBL" id="KAF2219612.1"/>
    </source>
</evidence>
<accession>A0A6A6G1K7</accession>
<proteinExistence type="predicted"/>
<dbReference type="Proteomes" id="UP000799538">
    <property type="component" value="Unassembled WGS sequence"/>
</dbReference>
<name>A0A6A6G1K7_9PEZI</name>
<sequence>MHRRGPMQDLEVDPTVYPDFSSQPDLQRSMKDILDDITDDVRAAYHKALRDGATRLPVADRVLPTNEHDVLPDNQLRLTMPSSMQVVPPPNWHWRAPQRAALWQAWIDFGRAGLLLALLELDDVMQLGGKGPWSKEMSLGDYFRMGLDILCCIDDGFISAMINDDISSWFKDPQHVADLPPNPVPAPNSGNDIQCIIYSFRISGPDELPPSYSDLYNVLDDLDIYLRDLTDRGSNVTRPYRPRQDQSTIAVVASIDSALKPEAWDVNRSITPTLSERR</sequence>
<gene>
    <name evidence="1" type="ORF">BDZ85DRAFT_38537</name>
</gene>
<organism evidence="1 2">
    <name type="scientific">Elsinoe ampelina</name>
    <dbReference type="NCBI Taxonomy" id="302913"/>
    <lineage>
        <taxon>Eukaryota</taxon>
        <taxon>Fungi</taxon>
        <taxon>Dikarya</taxon>
        <taxon>Ascomycota</taxon>
        <taxon>Pezizomycotina</taxon>
        <taxon>Dothideomycetes</taxon>
        <taxon>Dothideomycetidae</taxon>
        <taxon>Myriangiales</taxon>
        <taxon>Elsinoaceae</taxon>
        <taxon>Elsinoe</taxon>
    </lineage>
</organism>
<keyword evidence="2" id="KW-1185">Reference proteome</keyword>
<dbReference type="AlphaFoldDB" id="A0A6A6G1K7"/>
<protein>
    <submittedName>
        <fullName evidence="1">Uncharacterized protein</fullName>
    </submittedName>
</protein>
<reference evidence="2" key="1">
    <citation type="journal article" date="2020" name="Stud. Mycol.">
        <title>101 Dothideomycetes genomes: A test case for predicting lifestyles and emergence of pathogens.</title>
        <authorList>
            <person name="Haridas S."/>
            <person name="Albert R."/>
            <person name="Binder M."/>
            <person name="Bloem J."/>
            <person name="LaButti K."/>
            <person name="Salamov A."/>
            <person name="Andreopoulos B."/>
            <person name="Baker S."/>
            <person name="Barry K."/>
            <person name="Bills G."/>
            <person name="Bluhm B."/>
            <person name="Cannon C."/>
            <person name="Castanera R."/>
            <person name="Culley D."/>
            <person name="Daum C."/>
            <person name="Ezra D."/>
            <person name="Gonzalez J."/>
            <person name="Henrissat B."/>
            <person name="Kuo A."/>
            <person name="Liang C."/>
            <person name="Lipzen A."/>
            <person name="Lutzoni F."/>
            <person name="Magnuson J."/>
            <person name="Mondo S."/>
            <person name="Nolan M."/>
            <person name="Ohm R."/>
            <person name="Pangilinan J."/>
            <person name="Park H.-J."/>
            <person name="Ramirez L."/>
            <person name="Alfaro M."/>
            <person name="Sun H."/>
            <person name="Tritt A."/>
            <person name="Yoshinaga Y."/>
            <person name="Zwiers L.-H."/>
            <person name="Turgeon B."/>
            <person name="Goodwin S."/>
            <person name="Spatafora J."/>
            <person name="Crous P."/>
            <person name="Grigoriev I."/>
        </authorList>
    </citation>
    <scope>NUCLEOTIDE SEQUENCE [LARGE SCALE GENOMIC DNA]</scope>
    <source>
        <strain evidence="2">CECT 20119</strain>
    </source>
</reference>
<evidence type="ECO:0000313" key="2">
    <source>
        <dbReference type="Proteomes" id="UP000799538"/>
    </source>
</evidence>
<dbReference type="EMBL" id="ML992515">
    <property type="protein sequence ID" value="KAF2219612.1"/>
    <property type="molecule type" value="Genomic_DNA"/>
</dbReference>